<proteinExistence type="predicted"/>
<keyword evidence="1" id="KW-0732">Signal</keyword>
<protein>
    <submittedName>
        <fullName evidence="2">Uncharacterized protein</fullName>
    </submittedName>
</protein>
<name>A0A2J6PE95_9HELO</name>
<evidence type="ECO:0000313" key="2">
    <source>
        <dbReference type="EMBL" id="PMD12347.1"/>
    </source>
</evidence>
<gene>
    <name evidence="2" type="ORF">NA56DRAFT_499351</name>
</gene>
<keyword evidence="3" id="KW-1185">Reference proteome</keyword>
<organism evidence="2 3">
    <name type="scientific">Hyaloscypha hepaticicola</name>
    <dbReference type="NCBI Taxonomy" id="2082293"/>
    <lineage>
        <taxon>Eukaryota</taxon>
        <taxon>Fungi</taxon>
        <taxon>Dikarya</taxon>
        <taxon>Ascomycota</taxon>
        <taxon>Pezizomycotina</taxon>
        <taxon>Leotiomycetes</taxon>
        <taxon>Helotiales</taxon>
        <taxon>Hyaloscyphaceae</taxon>
        <taxon>Hyaloscypha</taxon>
    </lineage>
</organism>
<feature type="chain" id="PRO_5014410314" evidence="1">
    <location>
        <begin position="19"/>
        <end position="137"/>
    </location>
</feature>
<sequence length="137" mass="14970">MAILIFLICFVQSLSANASGIRGIPHEFRREVDANASAPAACNDGAFAPSVCNSYYPDLSLQPLKVQAGCLRYIETKVQVGPKYIRWDTSFLAIGFPPIIFLTCGKITSKQKNSFPSIDLGMTSQSVELMLVRPVPK</sequence>
<accession>A0A2J6PE95</accession>
<evidence type="ECO:0000313" key="3">
    <source>
        <dbReference type="Proteomes" id="UP000235672"/>
    </source>
</evidence>
<dbReference type="Proteomes" id="UP000235672">
    <property type="component" value="Unassembled WGS sequence"/>
</dbReference>
<dbReference type="AlphaFoldDB" id="A0A2J6PE95"/>
<feature type="signal peptide" evidence="1">
    <location>
        <begin position="1"/>
        <end position="18"/>
    </location>
</feature>
<reference evidence="2 3" key="1">
    <citation type="submission" date="2016-05" db="EMBL/GenBank/DDBJ databases">
        <title>A degradative enzymes factory behind the ericoid mycorrhizal symbiosis.</title>
        <authorList>
            <consortium name="DOE Joint Genome Institute"/>
            <person name="Martino E."/>
            <person name="Morin E."/>
            <person name="Grelet G."/>
            <person name="Kuo A."/>
            <person name="Kohler A."/>
            <person name="Daghino S."/>
            <person name="Barry K."/>
            <person name="Choi C."/>
            <person name="Cichocki N."/>
            <person name="Clum A."/>
            <person name="Copeland A."/>
            <person name="Hainaut M."/>
            <person name="Haridas S."/>
            <person name="Labutti K."/>
            <person name="Lindquist E."/>
            <person name="Lipzen A."/>
            <person name="Khouja H.-R."/>
            <person name="Murat C."/>
            <person name="Ohm R."/>
            <person name="Olson A."/>
            <person name="Spatafora J."/>
            <person name="Veneault-Fourrey C."/>
            <person name="Henrissat B."/>
            <person name="Grigoriev I."/>
            <person name="Martin F."/>
            <person name="Perotto S."/>
        </authorList>
    </citation>
    <scope>NUCLEOTIDE SEQUENCE [LARGE SCALE GENOMIC DNA]</scope>
    <source>
        <strain evidence="2 3">UAMH 7357</strain>
    </source>
</reference>
<evidence type="ECO:0000256" key="1">
    <source>
        <dbReference type="SAM" id="SignalP"/>
    </source>
</evidence>
<dbReference type="EMBL" id="KZ613553">
    <property type="protein sequence ID" value="PMD12347.1"/>
    <property type="molecule type" value="Genomic_DNA"/>
</dbReference>